<dbReference type="EMBL" id="BPLR01005067">
    <property type="protein sequence ID" value="GIX99594.1"/>
    <property type="molecule type" value="Genomic_DNA"/>
</dbReference>
<protein>
    <submittedName>
        <fullName evidence="1">Uncharacterized protein</fullName>
    </submittedName>
</protein>
<comment type="caution">
    <text evidence="1">The sequence shown here is derived from an EMBL/GenBank/DDBJ whole genome shotgun (WGS) entry which is preliminary data.</text>
</comment>
<evidence type="ECO:0000313" key="1">
    <source>
        <dbReference type="EMBL" id="GIX99594.1"/>
    </source>
</evidence>
<accession>A0AAV4PR61</accession>
<organism evidence="1 2">
    <name type="scientific">Caerostris extrusa</name>
    <name type="common">Bark spider</name>
    <name type="synonym">Caerostris bankana</name>
    <dbReference type="NCBI Taxonomy" id="172846"/>
    <lineage>
        <taxon>Eukaryota</taxon>
        <taxon>Metazoa</taxon>
        <taxon>Ecdysozoa</taxon>
        <taxon>Arthropoda</taxon>
        <taxon>Chelicerata</taxon>
        <taxon>Arachnida</taxon>
        <taxon>Araneae</taxon>
        <taxon>Araneomorphae</taxon>
        <taxon>Entelegynae</taxon>
        <taxon>Araneoidea</taxon>
        <taxon>Araneidae</taxon>
        <taxon>Caerostris</taxon>
    </lineage>
</organism>
<reference evidence="1 2" key="1">
    <citation type="submission" date="2021-06" db="EMBL/GenBank/DDBJ databases">
        <title>Caerostris extrusa draft genome.</title>
        <authorList>
            <person name="Kono N."/>
            <person name="Arakawa K."/>
        </authorList>
    </citation>
    <scope>NUCLEOTIDE SEQUENCE [LARGE SCALE GENOMIC DNA]</scope>
</reference>
<sequence length="89" mass="10046">MCFNARFVMLSVIGARAEMRGYGCYEPAYLPIQQHESAAPKEGSLSLEEKRFLVAVERGDLAFQKCEGKNRRLKDYLGNAAMDNERAKV</sequence>
<name>A0AAV4PR61_CAEEX</name>
<dbReference type="AlphaFoldDB" id="A0AAV4PR61"/>
<proteinExistence type="predicted"/>
<keyword evidence="2" id="KW-1185">Reference proteome</keyword>
<gene>
    <name evidence="1" type="ORF">CEXT_718831</name>
</gene>
<evidence type="ECO:0000313" key="2">
    <source>
        <dbReference type="Proteomes" id="UP001054945"/>
    </source>
</evidence>
<dbReference type="Proteomes" id="UP001054945">
    <property type="component" value="Unassembled WGS sequence"/>
</dbReference>